<evidence type="ECO:0000259" key="4">
    <source>
        <dbReference type="Pfam" id="PF16113"/>
    </source>
</evidence>
<dbReference type="PANTHER" id="PTHR43176">
    <property type="entry name" value="3-HYDROXYISOBUTYRYL-COA HYDROLASE-RELATED"/>
    <property type="match status" value="1"/>
</dbReference>
<keyword evidence="3 5" id="KW-0378">Hydrolase</keyword>
<dbReference type="InterPro" id="IPR045004">
    <property type="entry name" value="ECH_dom"/>
</dbReference>
<evidence type="ECO:0000313" key="6">
    <source>
        <dbReference type="Proteomes" id="UP001596244"/>
    </source>
</evidence>
<dbReference type="PANTHER" id="PTHR43176:SF3">
    <property type="entry name" value="3-HYDROXYISOBUTYRYL-COA HYDROLASE, MITOCHONDRIAL"/>
    <property type="match status" value="1"/>
</dbReference>
<sequence>MNEQPVIVSVRHHTGVLELNRPQALNSLNHEMIRIITDALEQWREDPEIHQVLIVSTSPKAFCAGGDVRSAREGILAGDHTEVDQFLSDEYAMDNLIGTYPKPYIAVWDGIVMGGGLGVSSHGSHRVTTEKAWASMPEMAIGYITDVGISWSSQRWPHSSLAIGAFIGLTGYRMTAADMLHLGLATHFVDDAADFAADVIGLGIDAALGEHAISTDAPSQIAEWRPDIEATFGAGSWADIDAALDAHPDREFVGTVRELMKNGSPSARIAAAELYVANRDAPTLRAGLDNEERLGELVRRQPDFVEGIRAVLVDKTQDAQWTAPHDPEEYRAVLR</sequence>
<accession>A0ABW1QC04</accession>
<comment type="caution">
    <text evidence="5">The sequence shown here is derived from an EMBL/GenBank/DDBJ whole genome shotgun (WGS) entry which is preliminary data.</text>
</comment>
<proteinExistence type="predicted"/>
<name>A0ABW1QC04_9CORY</name>
<protein>
    <recommendedName>
        <fullName evidence="2">3-hydroxyisobutyryl-CoA hydrolase</fullName>
        <ecNumber evidence="2">3.1.2.4</ecNumber>
    </recommendedName>
</protein>
<dbReference type="NCBIfam" id="NF004127">
    <property type="entry name" value="PRK05617.1"/>
    <property type="match status" value="1"/>
</dbReference>
<dbReference type="GO" id="GO:0016787">
    <property type="term" value="F:hydrolase activity"/>
    <property type="evidence" value="ECO:0007669"/>
    <property type="project" value="UniProtKB-KW"/>
</dbReference>
<gene>
    <name evidence="5" type="ORF">ACFPUZ_05120</name>
</gene>
<dbReference type="CDD" id="cd06558">
    <property type="entry name" value="crotonase-like"/>
    <property type="match status" value="1"/>
</dbReference>
<dbReference type="EMBL" id="JBHSQE010000003">
    <property type="protein sequence ID" value="MFC6146184.1"/>
    <property type="molecule type" value="Genomic_DNA"/>
</dbReference>
<evidence type="ECO:0000256" key="1">
    <source>
        <dbReference type="ARBA" id="ARBA00001709"/>
    </source>
</evidence>
<feature type="domain" description="Enoyl-CoA hydratase/isomerase" evidence="4">
    <location>
        <begin position="15"/>
        <end position="324"/>
    </location>
</feature>
<dbReference type="EC" id="3.1.2.4" evidence="2"/>
<dbReference type="InterPro" id="IPR029045">
    <property type="entry name" value="ClpP/crotonase-like_dom_sf"/>
</dbReference>
<organism evidence="5 6">
    <name type="scientific">Corynebacterium nasicanis</name>
    <dbReference type="NCBI Taxonomy" id="1448267"/>
    <lineage>
        <taxon>Bacteria</taxon>
        <taxon>Bacillati</taxon>
        <taxon>Actinomycetota</taxon>
        <taxon>Actinomycetes</taxon>
        <taxon>Mycobacteriales</taxon>
        <taxon>Corynebacteriaceae</taxon>
        <taxon>Corynebacterium</taxon>
    </lineage>
</organism>
<dbReference type="Proteomes" id="UP001596244">
    <property type="component" value="Unassembled WGS sequence"/>
</dbReference>
<dbReference type="Gene3D" id="3.90.226.10">
    <property type="entry name" value="2-enoyl-CoA Hydratase, Chain A, domain 1"/>
    <property type="match status" value="1"/>
</dbReference>
<evidence type="ECO:0000256" key="2">
    <source>
        <dbReference type="ARBA" id="ARBA00011915"/>
    </source>
</evidence>
<dbReference type="InterPro" id="IPR032259">
    <property type="entry name" value="HIBYL-CoA-H"/>
</dbReference>
<evidence type="ECO:0000256" key="3">
    <source>
        <dbReference type="ARBA" id="ARBA00022801"/>
    </source>
</evidence>
<dbReference type="Pfam" id="PF16113">
    <property type="entry name" value="ECH_2"/>
    <property type="match status" value="1"/>
</dbReference>
<keyword evidence="6" id="KW-1185">Reference proteome</keyword>
<evidence type="ECO:0000313" key="5">
    <source>
        <dbReference type="EMBL" id="MFC6146184.1"/>
    </source>
</evidence>
<reference evidence="6" key="1">
    <citation type="journal article" date="2019" name="Int. J. Syst. Evol. Microbiol.">
        <title>The Global Catalogue of Microorganisms (GCM) 10K type strain sequencing project: providing services to taxonomists for standard genome sequencing and annotation.</title>
        <authorList>
            <consortium name="The Broad Institute Genomics Platform"/>
            <consortium name="The Broad Institute Genome Sequencing Center for Infectious Disease"/>
            <person name="Wu L."/>
            <person name="Ma J."/>
        </authorList>
    </citation>
    <scope>NUCLEOTIDE SEQUENCE [LARGE SCALE GENOMIC DNA]</scope>
    <source>
        <strain evidence="6">CCUG 51943</strain>
    </source>
</reference>
<dbReference type="RefSeq" id="WP_377000533.1">
    <property type="nucleotide sequence ID" value="NZ_JBHSQE010000003.1"/>
</dbReference>
<dbReference type="SUPFAM" id="SSF52096">
    <property type="entry name" value="ClpP/crotonase"/>
    <property type="match status" value="1"/>
</dbReference>
<comment type="catalytic activity">
    <reaction evidence="1">
        <text>3-hydroxy-2-methylpropanoyl-CoA + H2O = 3-hydroxy-2-methylpropanoate + CoA + H(+)</text>
        <dbReference type="Rhea" id="RHEA:20888"/>
        <dbReference type="ChEBI" id="CHEBI:11805"/>
        <dbReference type="ChEBI" id="CHEBI:15377"/>
        <dbReference type="ChEBI" id="CHEBI:15378"/>
        <dbReference type="ChEBI" id="CHEBI:57287"/>
        <dbReference type="ChEBI" id="CHEBI:57340"/>
        <dbReference type="EC" id="3.1.2.4"/>
    </reaction>
</comment>